<feature type="transmembrane region" description="Helical" evidence="4">
    <location>
        <begin position="109"/>
        <end position="129"/>
    </location>
</feature>
<dbReference type="Pfam" id="PF01580">
    <property type="entry name" value="FtsK_SpoIIIE"/>
    <property type="match status" value="1"/>
</dbReference>
<keyword evidence="4" id="KW-0812">Transmembrane</keyword>
<dbReference type="PANTHER" id="PTHR22683">
    <property type="entry name" value="SPORULATION PROTEIN RELATED"/>
    <property type="match status" value="1"/>
</dbReference>
<dbReference type="PROSITE" id="PS50901">
    <property type="entry name" value="FTSK"/>
    <property type="match status" value="1"/>
</dbReference>
<organism evidence="6 7">
    <name type="scientific">Streptomyces ziwulingensis</name>
    <dbReference type="NCBI Taxonomy" id="1045501"/>
    <lineage>
        <taxon>Bacteria</taxon>
        <taxon>Bacillati</taxon>
        <taxon>Actinomycetota</taxon>
        <taxon>Actinomycetes</taxon>
        <taxon>Kitasatosporales</taxon>
        <taxon>Streptomycetaceae</taxon>
        <taxon>Streptomyces</taxon>
    </lineage>
</organism>
<gene>
    <name evidence="6" type="primary">traB</name>
    <name evidence="6" type="ORF">GCM10023220_67410</name>
</gene>
<accession>A0ABP9D3Q7</accession>
<dbReference type="InterPro" id="IPR002543">
    <property type="entry name" value="FtsK_dom"/>
</dbReference>
<evidence type="ECO:0000313" key="6">
    <source>
        <dbReference type="EMBL" id="GAA4824144.1"/>
    </source>
</evidence>
<dbReference type="Proteomes" id="UP001501265">
    <property type="component" value="Unassembled WGS sequence"/>
</dbReference>
<feature type="binding site" evidence="3">
    <location>
        <begin position="300"/>
        <end position="307"/>
    </location>
    <ligand>
        <name>ATP</name>
        <dbReference type="ChEBI" id="CHEBI:30616"/>
    </ligand>
</feature>
<evidence type="ECO:0000259" key="5">
    <source>
        <dbReference type="PROSITE" id="PS50901"/>
    </source>
</evidence>
<keyword evidence="7" id="KW-1185">Reference proteome</keyword>
<keyword evidence="1 3" id="KW-0547">Nucleotide-binding</keyword>
<keyword evidence="2 3" id="KW-0067">ATP-binding</keyword>
<dbReference type="InterPro" id="IPR027417">
    <property type="entry name" value="P-loop_NTPase"/>
</dbReference>
<dbReference type="Gene3D" id="3.40.50.300">
    <property type="entry name" value="P-loop containing nucleotide triphosphate hydrolases"/>
    <property type="match status" value="1"/>
</dbReference>
<feature type="transmembrane region" description="Helical" evidence="4">
    <location>
        <begin position="75"/>
        <end position="97"/>
    </location>
</feature>
<feature type="domain" description="FtsK" evidence="5">
    <location>
        <begin position="285"/>
        <end position="454"/>
    </location>
</feature>
<keyword evidence="4" id="KW-1133">Transmembrane helix</keyword>
<name>A0ABP9D3Q7_9ACTN</name>
<evidence type="ECO:0000313" key="7">
    <source>
        <dbReference type="Proteomes" id="UP001501265"/>
    </source>
</evidence>
<evidence type="ECO:0000256" key="3">
    <source>
        <dbReference type="PROSITE-ProRule" id="PRU00289"/>
    </source>
</evidence>
<evidence type="ECO:0000256" key="2">
    <source>
        <dbReference type="ARBA" id="ARBA00022840"/>
    </source>
</evidence>
<evidence type="ECO:0000256" key="1">
    <source>
        <dbReference type="ARBA" id="ARBA00022741"/>
    </source>
</evidence>
<evidence type="ECO:0000256" key="4">
    <source>
        <dbReference type="SAM" id="Phobius"/>
    </source>
</evidence>
<dbReference type="SUPFAM" id="SSF52540">
    <property type="entry name" value="P-loop containing nucleoside triphosphate hydrolases"/>
    <property type="match status" value="1"/>
</dbReference>
<reference evidence="7" key="1">
    <citation type="journal article" date="2019" name="Int. J. Syst. Evol. Microbiol.">
        <title>The Global Catalogue of Microorganisms (GCM) 10K type strain sequencing project: providing services to taxonomists for standard genome sequencing and annotation.</title>
        <authorList>
            <consortium name="The Broad Institute Genomics Platform"/>
            <consortium name="The Broad Institute Genome Sequencing Center for Infectious Disease"/>
            <person name="Wu L."/>
            <person name="Ma J."/>
        </authorList>
    </citation>
    <scope>NUCLEOTIDE SEQUENCE [LARGE SCALE GENOMIC DNA]</scope>
    <source>
        <strain evidence="7">JCM 18081</strain>
    </source>
</reference>
<dbReference type="InterPro" id="IPR050206">
    <property type="entry name" value="FtsK/SpoIIIE/SftA"/>
</dbReference>
<proteinExistence type="predicted"/>
<protein>
    <submittedName>
        <fullName evidence="6">Plasmid transfer protein TraB</fullName>
    </submittedName>
</protein>
<dbReference type="PANTHER" id="PTHR22683:SF41">
    <property type="entry name" value="DNA TRANSLOCASE FTSK"/>
    <property type="match status" value="1"/>
</dbReference>
<sequence length="689" mass="73259">MARARSTSSAAPRPVNASTDLVPVTVGRGGLVGQLVGHLAGKALPYAAPWVGAYSLPPAVGFATNQMWGAYPLSAGLASAGLGVGGVILSAVTWHVSGGTNRFRRARRAQATASVAAGMGWLTCATAAGPFGSPMLDLWLMGSGLFAASWNIRQIMRNAHDETEQVEDKGGFAKIAEAIGLEKLRVKKAQGNGKGMVEVPVEIPPSQTIADVQAALPKLATAAQIPPSGATVKGDLDNAANATLYLRVADLLKDGVQFVPPVRMGLLPNEPIPLGLYADGEYFVINPFDADILQHLLVMGVTGAGKSEFARGLIAHLSTRRKLTMFVADCSKGRQSMGHIADGIDWFLTQPREVKHLFKALPGAIKARGDVLADEGLDQWTPESSLNAMVLWLEEAADLTDFDELDQIARAARSVGIWLVVSLQRAVWTNINVNVRTNLQAAACFGVDDAGDAGFCLPDRVVEAGAVPDWGSDRPGYAFATGMGIDQDRWTMEWRSGLTDRKYLAALVEAGAAHRDPLDGVTAAALGAAYEQRTHRGTNRINPARSALAPAFPLPPVEDEDDTVSMEIDDVRTEVLGMIPGDPEPDADYAGIDLDGPLPEVPADAGMTFEQRERPGAEAARRVIHEQIASWLTAGQLEFQPADLAPAAVSAGRKRAWLQAELKRLVEEGVIRRDGHGEYSILRAPLVAA</sequence>
<keyword evidence="4" id="KW-0472">Membrane</keyword>
<comment type="caution">
    <text evidence="6">The sequence shown here is derived from an EMBL/GenBank/DDBJ whole genome shotgun (WGS) entry which is preliminary data.</text>
</comment>
<dbReference type="EMBL" id="BAABIG010000089">
    <property type="protein sequence ID" value="GAA4824144.1"/>
    <property type="molecule type" value="Genomic_DNA"/>
</dbReference>